<comment type="pathway">
    <text evidence="3">Carbohydrate biosynthesis; gluconeogenesis.</text>
</comment>
<dbReference type="EC" id="5.3.1.1" evidence="3"/>
<comment type="pathway">
    <text evidence="3">Carbohydrate degradation; glycolysis; D-glyceraldehyde 3-phosphate from glycerone phosphate: step 1/1.</text>
</comment>
<keyword evidence="2 3" id="KW-0413">Isomerase</keyword>
<dbReference type="InterPro" id="IPR035990">
    <property type="entry name" value="TIM_sf"/>
</dbReference>
<dbReference type="InterPro" id="IPR013785">
    <property type="entry name" value="Aldolase_TIM"/>
</dbReference>
<reference evidence="4 5" key="1">
    <citation type="journal article" date="2014" name="BMC Genomics">
        <title>Comparison of environmental and isolate Sulfobacillus genomes reveals diverse carbon, sulfur, nitrogen, and hydrogen metabolisms.</title>
        <authorList>
            <person name="Justice N.B."/>
            <person name="Norman A."/>
            <person name="Brown C.T."/>
            <person name="Singh A."/>
            <person name="Thomas B.C."/>
            <person name="Banfield J.F."/>
        </authorList>
    </citation>
    <scope>NUCLEOTIDE SEQUENCE [LARGE SCALE GENOMIC DNA]</scope>
    <source>
        <strain evidence="4">AMDSBA1</strain>
    </source>
</reference>
<comment type="catalytic activity">
    <reaction evidence="3">
        <text>D-glyceraldehyde 3-phosphate = dihydroxyacetone phosphate</text>
        <dbReference type="Rhea" id="RHEA:18585"/>
        <dbReference type="ChEBI" id="CHEBI:57642"/>
        <dbReference type="ChEBI" id="CHEBI:59776"/>
        <dbReference type="EC" id="5.3.1.1"/>
    </reaction>
</comment>
<dbReference type="GO" id="GO:0019563">
    <property type="term" value="P:glycerol catabolic process"/>
    <property type="evidence" value="ECO:0007669"/>
    <property type="project" value="TreeGrafter"/>
</dbReference>
<evidence type="ECO:0000256" key="1">
    <source>
        <dbReference type="ARBA" id="ARBA00007422"/>
    </source>
</evidence>
<dbReference type="GO" id="GO:0046166">
    <property type="term" value="P:glyceraldehyde-3-phosphate biosynthetic process"/>
    <property type="evidence" value="ECO:0007669"/>
    <property type="project" value="TreeGrafter"/>
</dbReference>
<dbReference type="InterPro" id="IPR020861">
    <property type="entry name" value="Triosephosphate_isomerase_AS"/>
</dbReference>
<dbReference type="InterPro" id="IPR000652">
    <property type="entry name" value="Triosephosphate_isomerase"/>
</dbReference>
<dbReference type="Pfam" id="PF00121">
    <property type="entry name" value="TIM"/>
    <property type="match status" value="1"/>
</dbReference>
<evidence type="ECO:0000313" key="5">
    <source>
        <dbReference type="Proteomes" id="UP000242699"/>
    </source>
</evidence>
<evidence type="ECO:0000313" key="4">
    <source>
        <dbReference type="EMBL" id="PSR27807.1"/>
    </source>
</evidence>
<organism evidence="4 5">
    <name type="scientific">Sulfobacillus benefaciens</name>
    <dbReference type="NCBI Taxonomy" id="453960"/>
    <lineage>
        <taxon>Bacteria</taxon>
        <taxon>Bacillati</taxon>
        <taxon>Bacillota</taxon>
        <taxon>Clostridia</taxon>
        <taxon>Eubacteriales</taxon>
        <taxon>Clostridiales Family XVII. Incertae Sedis</taxon>
        <taxon>Sulfobacillus</taxon>
    </lineage>
</organism>
<dbReference type="SUPFAM" id="SSF51351">
    <property type="entry name" value="Triosephosphate isomerase (TIM)"/>
    <property type="match status" value="1"/>
</dbReference>
<dbReference type="PROSITE" id="PS51440">
    <property type="entry name" value="TIM_2"/>
    <property type="match status" value="1"/>
</dbReference>
<dbReference type="GO" id="GO:0006096">
    <property type="term" value="P:glycolytic process"/>
    <property type="evidence" value="ECO:0007669"/>
    <property type="project" value="UniProtKB-UniRule"/>
</dbReference>
<dbReference type="PANTHER" id="PTHR21139">
    <property type="entry name" value="TRIOSEPHOSPHATE ISOMERASE"/>
    <property type="match status" value="1"/>
</dbReference>
<dbReference type="GO" id="GO:0004807">
    <property type="term" value="F:triose-phosphate isomerase activity"/>
    <property type="evidence" value="ECO:0007669"/>
    <property type="project" value="UniProtKB-UniRule"/>
</dbReference>
<dbReference type="EMBL" id="PXYT01000024">
    <property type="protein sequence ID" value="PSR27807.1"/>
    <property type="molecule type" value="Genomic_DNA"/>
</dbReference>
<dbReference type="Proteomes" id="UP000242699">
    <property type="component" value="Unassembled WGS sequence"/>
</dbReference>
<dbReference type="AlphaFoldDB" id="A0A2T2WZZ6"/>
<keyword evidence="3" id="KW-0312">Gluconeogenesis</keyword>
<dbReference type="CDD" id="cd00311">
    <property type="entry name" value="TIM"/>
    <property type="match status" value="1"/>
</dbReference>
<dbReference type="GO" id="GO:0005829">
    <property type="term" value="C:cytosol"/>
    <property type="evidence" value="ECO:0007669"/>
    <property type="project" value="TreeGrafter"/>
</dbReference>
<evidence type="ECO:0000256" key="2">
    <source>
        <dbReference type="ARBA" id="ARBA00023235"/>
    </source>
</evidence>
<evidence type="ECO:0000256" key="3">
    <source>
        <dbReference type="RuleBase" id="RU363013"/>
    </source>
</evidence>
<dbReference type="PROSITE" id="PS00171">
    <property type="entry name" value="TIM_1"/>
    <property type="match status" value="1"/>
</dbReference>
<dbReference type="PANTHER" id="PTHR21139:SF42">
    <property type="entry name" value="TRIOSEPHOSPHATE ISOMERASE"/>
    <property type="match status" value="1"/>
</dbReference>
<protein>
    <recommendedName>
        <fullName evidence="3">Triosephosphate isomerase</fullName>
        <ecNumber evidence="3">5.3.1.1</ecNumber>
    </recommendedName>
</protein>
<keyword evidence="3" id="KW-0963">Cytoplasm</keyword>
<proteinExistence type="inferred from homology"/>
<gene>
    <name evidence="4" type="ORF">C7B43_11325</name>
</gene>
<dbReference type="Gene3D" id="3.20.20.70">
    <property type="entry name" value="Aldolase class I"/>
    <property type="match status" value="1"/>
</dbReference>
<comment type="subcellular location">
    <subcellularLocation>
        <location evidence="3">Cytoplasm</location>
    </subcellularLocation>
</comment>
<comment type="caution">
    <text evidence="4">The sequence shown here is derived from an EMBL/GenBank/DDBJ whole genome shotgun (WGS) entry which is preliminary data.</text>
</comment>
<dbReference type="GO" id="GO:0006094">
    <property type="term" value="P:gluconeogenesis"/>
    <property type="evidence" value="ECO:0007669"/>
    <property type="project" value="UniProtKB-UniPathway"/>
</dbReference>
<accession>A0A2T2WZZ6</accession>
<name>A0A2T2WZZ6_9FIRM</name>
<keyword evidence="3" id="KW-0324">Glycolysis</keyword>
<dbReference type="NCBIfam" id="TIGR00419">
    <property type="entry name" value="tim"/>
    <property type="match status" value="1"/>
</dbReference>
<dbReference type="UniPathway" id="UPA00138"/>
<comment type="similarity">
    <text evidence="1 3">Belongs to the triosephosphate isomerase family.</text>
</comment>
<sequence>MHKTVDESRAFAREIVRRLGQATLPHQLIICPTAISLWAVGQELIGSSVMLGAQNLDLGREGALTGAISGYLLHEAGARWVIVGHSERRQFFGDSDALVGQKVAQAWESHLRPIACVGESRDDYREGRTISVITRQIEALLAEASPEALRTLIVAYEPVWAIGSGAVPDPVQANDLAALIRQMLAQKIPDDAPNIPVLYGGSVSSKNIQQFLRQPHIDGALVGGASLQVEEFLKMADIGS</sequence>
<dbReference type="UniPathway" id="UPA00109">
    <property type="reaction ID" value="UER00189"/>
</dbReference>
<comment type="subunit">
    <text evidence="3">Homodimer.</text>
</comment>